<proteinExistence type="predicted"/>
<protein>
    <submittedName>
        <fullName evidence="2">MarR family winged helix-turn-helix transcriptional regulator</fullName>
    </submittedName>
</protein>
<name>A0ABW4FD39_9PSEU</name>
<evidence type="ECO:0000313" key="2">
    <source>
        <dbReference type="EMBL" id="MFD1528064.1"/>
    </source>
</evidence>
<dbReference type="Pfam" id="PF12802">
    <property type="entry name" value="MarR_2"/>
    <property type="match status" value="1"/>
</dbReference>
<evidence type="ECO:0000259" key="1">
    <source>
        <dbReference type="PROSITE" id="PS50995"/>
    </source>
</evidence>
<dbReference type="SUPFAM" id="SSF46785">
    <property type="entry name" value="Winged helix' DNA-binding domain"/>
    <property type="match status" value="1"/>
</dbReference>
<sequence length="163" mass="17241">MPGTTTVVVDTVSEGLMPAVGAVRRQLRRLAGPSFPGDPLSTSQREVLVAVGRHPGSAVAEIADELGLAPNSVSTIVTQLVGAGMLVREIDPQDRRIGRLALTEQARGQVAEARRRRREVLHDALDRLSPQQVEALAAGLAALGVLADELKTLEQEREAGGQS</sequence>
<organism evidence="2 3">
    <name type="scientific">Pseudonocardia aurantiaca</name>
    <dbReference type="NCBI Taxonomy" id="75290"/>
    <lineage>
        <taxon>Bacteria</taxon>
        <taxon>Bacillati</taxon>
        <taxon>Actinomycetota</taxon>
        <taxon>Actinomycetes</taxon>
        <taxon>Pseudonocardiales</taxon>
        <taxon>Pseudonocardiaceae</taxon>
        <taxon>Pseudonocardia</taxon>
    </lineage>
</organism>
<dbReference type="PANTHER" id="PTHR39515">
    <property type="entry name" value="CONSERVED PROTEIN"/>
    <property type="match status" value="1"/>
</dbReference>
<dbReference type="InterPro" id="IPR000835">
    <property type="entry name" value="HTH_MarR-typ"/>
</dbReference>
<evidence type="ECO:0000313" key="3">
    <source>
        <dbReference type="Proteomes" id="UP001597145"/>
    </source>
</evidence>
<dbReference type="Proteomes" id="UP001597145">
    <property type="component" value="Unassembled WGS sequence"/>
</dbReference>
<dbReference type="SMART" id="SM00347">
    <property type="entry name" value="HTH_MARR"/>
    <property type="match status" value="1"/>
</dbReference>
<dbReference type="InterPro" id="IPR036390">
    <property type="entry name" value="WH_DNA-bd_sf"/>
</dbReference>
<dbReference type="PROSITE" id="PS50995">
    <property type="entry name" value="HTH_MARR_2"/>
    <property type="match status" value="1"/>
</dbReference>
<keyword evidence="3" id="KW-1185">Reference proteome</keyword>
<dbReference type="PANTHER" id="PTHR39515:SF2">
    <property type="entry name" value="HTH-TYPE TRANSCRIPTIONAL REGULATOR RV0880"/>
    <property type="match status" value="1"/>
</dbReference>
<gene>
    <name evidence="2" type="ORF">ACFSCY_01255</name>
</gene>
<dbReference type="Gene3D" id="1.10.10.10">
    <property type="entry name" value="Winged helix-like DNA-binding domain superfamily/Winged helix DNA-binding domain"/>
    <property type="match status" value="1"/>
</dbReference>
<dbReference type="InterPro" id="IPR052526">
    <property type="entry name" value="HTH-type_Bedaq_tolerance"/>
</dbReference>
<accession>A0ABW4FD39</accession>
<reference evidence="3" key="1">
    <citation type="journal article" date="2019" name="Int. J. Syst. Evol. Microbiol.">
        <title>The Global Catalogue of Microorganisms (GCM) 10K type strain sequencing project: providing services to taxonomists for standard genome sequencing and annotation.</title>
        <authorList>
            <consortium name="The Broad Institute Genomics Platform"/>
            <consortium name="The Broad Institute Genome Sequencing Center for Infectious Disease"/>
            <person name="Wu L."/>
            <person name="Ma J."/>
        </authorList>
    </citation>
    <scope>NUCLEOTIDE SEQUENCE [LARGE SCALE GENOMIC DNA]</scope>
    <source>
        <strain evidence="3">JCM 12165</strain>
    </source>
</reference>
<feature type="domain" description="HTH marR-type" evidence="1">
    <location>
        <begin position="13"/>
        <end position="145"/>
    </location>
</feature>
<comment type="caution">
    <text evidence="2">The sequence shown here is derived from an EMBL/GenBank/DDBJ whole genome shotgun (WGS) entry which is preliminary data.</text>
</comment>
<dbReference type="RefSeq" id="WP_343972210.1">
    <property type="nucleotide sequence ID" value="NZ_BAAAJG010000003.1"/>
</dbReference>
<dbReference type="EMBL" id="JBHUCP010000001">
    <property type="protein sequence ID" value="MFD1528064.1"/>
    <property type="molecule type" value="Genomic_DNA"/>
</dbReference>
<dbReference type="InterPro" id="IPR036388">
    <property type="entry name" value="WH-like_DNA-bd_sf"/>
</dbReference>